<protein>
    <submittedName>
        <fullName evidence="1">Uncharacterized protein</fullName>
    </submittedName>
</protein>
<dbReference type="Proteomes" id="UP000053105">
    <property type="component" value="Unassembled WGS sequence"/>
</dbReference>
<evidence type="ECO:0000313" key="2">
    <source>
        <dbReference type="Proteomes" id="UP000053105"/>
    </source>
</evidence>
<dbReference type="EMBL" id="KQ435801">
    <property type="protein sequence ID" value="KOX73233.1"/>
    <property type="molecule type" value="Genomic_DNA"/>
</dbReference>
<accession>A0A0M9A086</accession>
<evidence type="ECO:0000313" key="1">
    <source>
        <dbReference type="EMBL" id="KOX73233.1"/>
    </source>
</evidence>
<organism evidence="1 2">
    <name type="scientific">Melipona quadrifasciata</name>
    <dbReference type="NCBI Taxonomy" id="166423"/>
    <lineage>
        <taxon>Eukaryota</taxon>
        <taxon>Metazoa</taxon>
        <taxon>Ecdysozoa</taxon>
        <taxon>Arthropoda</taxon>
        <taxon>Hexapoda</taxon>
        <taxon>Insecta</taxon>
        <taxon>Pterygota</taxon>
        <taxon>Neoptera</taxon>
        <taxon>Endopterygota</taxon>
        <taxon>Hymenoptera</taxon>
        <taxon>Apocrita</taxon>
        <taxon>Aculeata</taxon>
        <taxon>Apoidea</taxon>
        <taxon>Anthophila</taxon>
        <taxon>Apidae</taxon>
        <taxon>Melipona</taxon>
    </lineage>
</organism>
<sequence length="176" mass="20224">MPPFSRKIEINNSQCGGHNPLTATADTSWLKSKNRRDLATIWESSLRVPAICQTMYWVVRKVIVSAVISIFDTTNLIRDYKSDSPKYVRGSFFFMYITDRSSIDSTESLLEVQILRTEIDTDINTTKKLDEKMIRQRCKIKAFKTLQRSVDHLNYTSSTLTIKISVVPLKINVRAV</sequence>
<proteinExistence type="predicted"/>
<keyword evidence="2" id="KW-1185">Reference proteome</keyword>
<dbReference type="AlphaFoldDB" id="A0A0M9A086"/>
<name>A0A0M9A086_9HYME</name>
<gene>
    <name evidence="1" type="ORF">WN51_00344</name>
</gene>
<reference evidence="1 2" key="1">
    <citation type="submission" date="2015-07" db="EMBL/GenBank/DDBJ databases">
        <title>The genome of Melipona quadrifasciata.</title>
        <authorList>
            <person name="Pan H."/>
            <person name="Kapheim K."/>
        </authorList>
    </citation>
    <scope>NUCLEOTIDE SEQUENCE [LARGE SCALE GENOMIC DNA]</scope>
    <source>
        <strain evidence="1">0111107301</strain>
        <tissue evidence="1">Whole body</tissue>
    </source>
</reference>